<gene>
    <name evidence="2" type="ORF">M011DRAFT_489478</name>
</gene>
<accession>A0A6A6V1E4</accession>
<keyword evidence="3" id="KW-1185">Reference proteome</keyword>
<dbReference type="OrthoDB" id="3791931at2759"/>
<feature type="compositionally biased region" description="Acidic residues" evidence="1">
    <location>
        <begin position="58"/>
        <end position="69"/>
    </location>
</feature>
<reference evidence="2" key="1">
    <citation type="journal article" date="2020" name="Stud. Mycol.">
        <title>101 Dothideomycetes genomes: a test case for predicting lifestyles and emergence of pathogens.</title>
        <authorList>
            <person name="Haridas S."/>
            <person name="Albert R."/>
            <person name="Binder M."/>
            <person name="Bloem J."/>
            <person name="Labutti K."/>
            <person name="Salamov A."/>
            <person name="Andreopoulos B."/>
            <person name="Baker S."/>
            <person name="Barry K."/>
            <person name="Bills G."/>
            <person name="Bluhm B."/>
            <person name="Cannon C."/>
            <person name="Castanera R."/>
            <person name="Culley D."/>
            <person name="Daum C."/>
            <person name="Ezra D."/>
            <person name="Gonzalez J."/>
            <person name="Henrissat B."/>
            <person name="Kuo A."/>
            <person name="Liang C."/>
            <person name="Lipzen A."/>
            <person name="Lutzoni F."/>
            <person name="Magnuson J."/>
            <person name="Mondo S."/>
            <person name="Nolan M."/>
            <person name="Ohm R."/>
            <person name="Pangilinan J."/>
            <person name="Park H.-J."/>
            <person name="Ramirez L."/>
            <person name="Alfaro M."/>
            <person name="Sun H."/>
            <person name="Tritt A."/>
            <person name="Yoshinaga Y."/>
            <person name="Zwiers L.-H."/>
            <person name="Turgeon B."/>
            <person name="Goodwin S."/>
            <person name="Spatafora J."/>
            <person name="Crous P."/>
            <person name="Grigoriev I."/>
        </authorList>
    </citation>
    <scope>NUCLEOTIDE SEQUENCE</scope>
    <source>
        <strain evidence="2">CBS 119925</strain>
    </source>
</reference>
<feature type="region of interest" description="Disordered" evidence="1">
    <location>
        <begin position="1"/>
        <end position="83"/>
    </location>
</feature>
<dbReference type="AlphaFoldDB" id="A0A6A6V1E4"/>
<evidence type="ECO:0000313" key="2">
    <source>
        <dbReference type="EMBL" id="KAF2743739.1"/>
    </source>
</evidence>
<dbReference type="Proteomes" id="UP000799440">
    <property type="component" value="Unassembled WGS sequence"/>
</dbReference>
<protein>
    <submittedName>
        <fullName evidence="2">Uncharacterized protein</fullName>
    </submittedName>
</protein>
<organism evidence="2 3">
    <name type="scientific">Sporormia fimetaria CBS 119925</name>
    <dbReference type="NCBI Taxonomy" id="1340428"/>
    <lineage>
        <taxon>Eukaryota</taxon>
        <taxon>Fungi</taxon>
        <taxon>Dikarya</taxon>
        <taxon>Ascomycota</taxon>
        <taxon>Pezizomycotina</taxon>
        <taxon>Dothideomycetes</taxon>
        <taxon>Pleosporomycetidae</taxon>
        <taxon>Pleosporales</taxon>
        <taxon>Sporormiaceae</taxon>
        <taxon>Sporormia</taxon>
    </lineage>
</organism>
<feature type="compositionally biased region" description="Polar residues" evidence="1">
    <location>
        <begin position="400"/>
        <end position="419"/>
    </location>
</feature>
<feature type="compositionally biased region" description="Low complexity" evidence="1">
    <location>
        <begin position="347"/>
        <end position="359"/>
    </location>
</feature>
<name>A0A6A6V1E4_9PLEO</name>
<feature type="compositionally biased region" description="Polar residues" evidence="1">
    <location>
        <begin position="1"/>
        <end position="20"/>
    </location>
</feature>
<proteinExistence type="predicted"/>
<evidence type="ECO:0000256" key="1">
    <source>
        <dbReference type="SAM" id="MobiDB-lite"/>
    </source>
</evidence>
<evidence type="ECO:0000313" key="3">
    <source>
        <dbReference type="Proteomes" id="UP000799440"/>
    </source>
</evidence>
<feature type="region of interest" description="Disordered" evidence="1">
    <location>
        <begin position="257"/>
        <end position="433"/>
    </location>
</feature>
<feature type="compositionally biased region" description="Basic and acidic residues" evidence="1">
    <location>
        <begin position="257"/>
        <end position="271"/>
    </location>
</feature>
<dbReference type="EMBL" id="MU006594">
    <property type="protein sequence ID" value="KAF2743739.1"/>
    <property type="molecule type" value="Genomic_DNA"/>
</dbReference>
<feature type="compositionally biased region" description="Polar residues" evidence="1">
    <location>
        <begin position="285"/>
        <end position="294"/>
    </location>
</feature>
<feature type="compositionally biased region" description="Polar residues" evidence="1">
    <location>
        <begin position="43"/>
        <end position="54"/>
    </location>
</feature>
<sequence>MIFNGASSDDQTIHNDNTASPYEPPYPVHEYVTPAPAKPLNENDVSQPQPMISPSNELESESTDTDDSDTIYSDTTDKEVEPDPEWYANLLEHRSYNSLISHEFRHPQFMCPKPDPTIPQVLETTQLFVKMVTLAISNTSDIIEKPTNKVIQNRWQPDSTYYTPSDFEALAWRIVAFAIAVHKNGWVCPVRDRLTMERIKKTKKWTFEERIVHICDFLRTSKSACDEMLRMNKFYSIIGNPVALGKIRAKAAKVLKKDAAKVGEDDGKVGEDGTEDTNMMDDNPITDQAPTEETPSAVDPTSAPHLVPNQRRPDYSVHSTPANPPPALKGIRKPVYWPGMKLPPPGFEQEQQPQQPQQGNFGDPAMSALTQRRLDPSSAAKASTTTPCTGKRRICEDDVQNSTDAGPNNGYLSPKTSPRSELASPSKRVRFLE</sequence>